<dbReference type="InterPro" id="IPR016187">
    <property type="entry name" value="CTDL_fold"/>
</dbReference>
<proteinExistence type="predicted"/>
<evidence type="ECO:0000313" key="2">
    <source>
        <dbReference type="Proteomes" id="UP000762676"/>
    </source>
</evidence>
<dbReference type="Proteomes" id="UP000762676">
    <property type="component" value="Unassembled WGS sequence"/>
</dbReference>
<evidence type="ECO:0008006" key="3">
    <source>
        <dbReference type="Google" id="ProtNLM"/>
    </source>
</evidence>
<comment type="caution">
    <text evidence="1">The sequence shown here is derived from an EMBL/GenBank/DDBJ whole genome shotgun (WGS) entry which is preliminary data.</text>
</comment>
<keyword evidence="2" id="KW-1185">Reference proteome</keyword>
<sequence>MTTPITSLEQTCRLLVFGIFSLFFIITSWPGSGAVTFDLAIVEEKLDVQDGTQRCRDAGYDGLASLPTPEAFSFAKKFAYDFWKNDGGIYIGLTFLPGERHIWNDGTPASSDTPFGLNDPRDSTSIPLYGRITRVGKIRMFSGTQYRTSLCGRYKKCKFFYRVF</sequence>
<reference evidence="1 2" key="1">
    <citation type="journal article" date="2021" name="Elife">
        <title>Chloroplast acquisition without the gene transfer in kleptoplastic sea slugs, Plakobranchus ocellatus.</title>
        <authorList>
            <person name="Maeda T."/>
            <person name="Takahashi S."/>
            <person name="Yoshida T."/>
            <person name="Shimamura S."/>
            <person name="Takaki Y."/>
            <person name="Nagai Y."/>
            <person name="Toyoda A."/>
            <person name="Suzuki Y."/>
            <person name="Arimoto A."/>
            <person name="Ishii H."/>
            <person name="Satoh N."/>
            <person name="Nishiyama T."/>
            <person name="Hasebe M."/>
            <person name="Maruyama T."/>
            <person name="Minagawa J."/>
            <person name="Obokata J."/>
            <person name="Shigenobu S."/>
        </authorList>
    </citation>
    <scope>NUCLEOTIDE SEQUENCE [LARGE SCALE GENOMIC DNA]</scope>
</reference>
<dbReference type="CDD" id="cd00037">
    <property type="entry name" value="CLECT"/>
    <property type="match status" value="1"/>
</dbReference>
<accession>A0AAV4I939</accession>
<name>A0AAV4I939_9GAST</name>
<evidence type="ECO:0000313" key="1">
    <source>
        <dbReference type="EMBL" id="GFS06425.1"/>
    </source>
</evidence>
<gene>
    <name evidence="1" type="ORF">ElyMa_006544000</name>
</gene>
<dbReference type="SUPFAM" id="SSF56436">
    <property type="entry name" value="C-type lectin-like"/>
    <property type="match status" value="1"/>
</dbReference>
<protein>
    <recommendedName>
        <fullName evidence="3">C-type lectin domain-containing protein</fullName>
    </recommendedName>
</protein>
<dbReference type="EMBL" id="BMAT01013146">
    <property type="protein sequence ID" value="GFS06425.1"/>
    <property type="molecule type" value="Genomic_DNA"/>
</dbReference>
<organism evidence="1 2">
    <name type="scientific">Elysia marginata</name>
    <dbReference type="NCBI Taxonomy" id="1093978"/>
    <lineage>
        <taxon>Eukaryota</taxon>
        <taxon>Metazoa</taxon>
        <taxon>Spiralia</taxon>
        <taxon>Lophotrochozoa</taxon>
        <taxon>Mollusca</taxon>
        <taxon>Gastropoda</taxon>
        <taxon>Heterobranchia</taxon>
        <taxon>Euthyneura</taxon>
        <taxon>Panpulmonata</taxon>
        <taxon>Sacoglossa</taxon>
        <taxon>Placobranchoidea</taxon>
        <taxon>Plakobranchidae</taxon>
        <taxon>Elysia</taxon>
    </lineage>
</organism>
<dbReference type="AlphaFoldDB" id="A0AAV4I939"/>